<name>A0A853G8J3_9GAMM</name>
<dbReference type="InterPro" id="IPR002510">
    <property type="entry name" value="Metalloprtase-TldD/E_N"/>
</dbReference>
<dbReference type="AlphaFoldDB" id="A0A853G8J3"/>
<dbReference type="Pfam" id="PF19289">
    <property type="entry name" value="PmbA_TldD_3rd"/>
    <property type="match status" value="1"/>
</dbReference>
<evidence type="ECO:0000256" key="3">
    <source>
        <dbReference type="ARBA" id="ARBA00022801"/>
    </source>
</evidence>
<dbReference type="GO" id="GO:0005829">
    <property type="term" value="C:cytosol"/>
    <property type="evidence" value="ECO:0007669"/>
    <property type="project" value="TreeGrafter"/>
</dbReference>
<evidence type="ECO:0000313" key="9">
    <source>
        <dbReference type="Proteomes" id="UP000525329"/>
    </source>
</evidence>
<organism evidence="8 9">
    <name type="scientific">Candidatus Vesicomyosocius endoextente</name>
    <dbReference type="NCBI Taxonomy" id="2738853"/>
    <lineage>
        <taxon>Bacteria</taxon>
        <taxon>Pseudomonadati</taxon>
        <taxon>Pseudomonadota</taxon>
        <taxon>Gammaproteobacteria</taxon>
        <taxon>Candidatus Pseudothioglobaceae</taxon>
        <taxon>Candidatus Vesicomyidisocius</taxon>
    </lineage>
</organism>
<feature type="domain" description="Metalloprotease TldD/E C-terminal" evidence="6">
    <location>
        <begin position="237"/>
        <end position="470"/>
    </location>
</feature>
<comment type="caution">
    <text evidence="8">The sequence shown here is derived from an EMBL/GenBank/DDBJ whole genome shotgun (WGS) entry which is preliminary data.</text>
</comment>
<evidence type="ECO:0000259" key="6">
    <source>
        <dbReference type="Pfam" id="PF19289"/>
    </source>
</evidence>
<dbReference type="GO" id="GO:0008237">
    <property type="term" value="F:metallopeptidase activity"/>
    <property type="evidence" value="ECO:0007669"/>
    <property type="project" value="UniProtKB-KW"/>
</dbReference>
<evidence type="ECO:0000259" key="7">
    <source>
        <dbReference type="Pfam" id="PF19290"/>
    </source>
</evidence>
<gene>
    <name evidence="8" type="primary">tldD</name>
    <name evidence="8" type="ORF">H0A74_02645</name>
</gene>
<evidence type="ECO:0000256" key="1">
    <source>
        <dbReference type="ARBA" id="ARBA00005836"/>
    </source>
</evidence>
<dbReference type="SUPFAM" id="SSF111283">
    <property type="entry name" value="Putative modulator of DNA gyrase, PmbA/TldD"/>
    <property type="match status" value="1"/>
</dbReference>
<comment type="similarity">
    <text evidence="1">Belongs to the peptidase U62 family.</text>
</comment>
<dbReference type="Gene3D" id="3.30.2290.10">
    <property type="entry name" value="PmbA/TldD superfamily"/>
    <property type="match status" value="1"/>
</dbReference>
<dbReference type="PIRSF" id="PIRSF004919">
    <property type="entry name" value="TldD"/>
    <property type="match status" value="1"/>
</dbReference>
<dbReference type="InterPro" id="IPR051463">
    <property type="entry name" value="Peptidase_U62_metallo"/>
</dbReference>
<dbReference type="PANTHER" id="PTHR30624:SF4">
    <property type="entry name" value="METALLOPROTEASE TLDD"/>
    <property type="match status" value="1"/>
</dbReference>
<evidence type="ECO:0000256" key="4">
    <source>
        <dbReference type="ARBA" id="ARBA00023049"/>
    </source>
</evidence>
<dbReference type="InterPro" id="IPR035068">
    <property type="entry name" value="TldD/PmbA_N"/>
</dbReference>
<dbReference type="Pfam" id="PF19290">
    <property type="entry name" value="PmbA_TldD_2nd"/>
    <property type="match status" value="1"/>
</dbReference>
<proteinExistence type="inferred from homology"/>
<dbReference type="Pfam" id="PF01523">
    <property type="entry name" value="PmbA_TldD_1st"/>
    <property type="match status" value="1"/>
</dbReference>
<dbReference type="InterPro" id="IPR045569">
    <property type="entry name" value="Metalloprtase-TldD/E_C"/>
</dbReference>
<sequence>MIEQLLDDHHLNQEIITTLLSSLAVKGTDYADLYFQHSSVESWFLEESIVKSGTYHISHGVGARAVSFDQTGFAYSDDLNLRSIEKAINFAKGVSRYQTTVGKIQDFQSIPQVAKYSGLNPLNSFSSQEKVDFLNRIDKIARKESKVTQVSASISGGFSEILITSTDGVFAKDYRPMVRVSVNIIVECNGRIESASSGGGGRYDYQYFVNHALDEIYVNEAIRQALLALESKNAPAGNMPVILGSGWPGVLLHEAIGHGLEGDFNRKKSSVFTNRIGEQVASDKCTIVDNGTLVNRRGSLTIDDEGTPTQNTLLIENGILKGYLFDKINAKLMDTVSTGNGRRESYAHIPMPRMTNTYMLNGQDSLDDMIASVDYGIYAINFDGGQVDITSGKFVFSANEAYLIKNGKIMHPVKGVTLIGSGDKVLKKISMVANDLKLDNGVGICGKDGQNVPVGVGQPSLKIDQLTVGGTEVNL</sequence>
<evidence type="ECO:0000259" key="5">
    <source>
        <dbReference type="Pfam" id="PF01523"/>
    </source>
</evidence>
<dbReference type="Proteomes" id="UP000525329">
    <property type="component" value="Unassembled WGS sequence"/>
</dbReference>
<dbReference type="InterPro" id="IPR036059">
    <property type="entry name" value="TldD/PmbA_sf"/>
</dbReference>
<dbReference type="InterPro" id="IPR045570">
    <property type="entry name" value="Metalloprtase-TldD/E_cen_dom"/>
</dbReference>
<reference evidence="8 9" key="1">
    <citation type="submission" date="2020-05" db="EMBL/GenBank/DDBJ databases">
        <title>Horizontal transmission and recombination maintain forever young bacterial symbiont genomes.</title>
        <authorList>
            <person name="Russell S.L."/>
            <person name="Pepper-Tunick E."/>
            <person name="Svedberg J."/>
            <person name="Byrne A."/>
            <person name="Ruelas Castillo J."/>
            <person name="Vollmers C."/>
            <person name="Beinart R.A."/>
            <person name="Corbett-Detig R."/>
        </authorList>
    </citation>
    <scope>NUCLEOTIDE SEQUENCE [LARGE SCALE GENOMIC DNA]</scope>
    <source>
        <strain evidence="8">Monterey_2004</strain>
    </source>
</reference>
<dbReference type="GO" id="GO:0006508">
    <property type="term" value="P:proteolysis"/>
    <property type="evidence" value="ECO:0007669"/>
    <property type="project" value="UniProtKB-KW"/>
</dbReference>
<keyword evidence="2 8" id="KW-0645">Protease</keyword>
<feature type="domain" description="Metalloprotease TldD/E central" evidence="7">
    <location>
        <begin position="121"/>
        <end position="229"/>
    </location>
</feature>
<evidence type="ECO:0000313" key="8">
    <source>
        <dbReference type="EMBL" id="NYT52457.1"/>
    </source>
</evidence>
<protein>
    <submittedName>
        <fullName evidence="8">Metalloprotease TldD</fullName>
    </submittedName>
</protein>
<keyword evidence="3" id="KW-0378">Hydrolase</keyword>
<dbReference type="EMBL" id="JACCHU010000001">
    <property type="protein sequence ID" value="NYT52457.1"/>
    <property type="molecule type" value="Genomic_DNA"/>
</dbReference>
<dbReference type="NCBIfam" id="NF008006">
    <property type="entry name" value="PRK10735.1"/>
    <property type="match status" value="1"/>
</dbReference>
<feature type="domain" description="Metalloprotease TldD/E N-terminal" evidence="5">
    <location>
        <begin position="31"/>
        <end position="91"/>
    </location>
</feature>
<dbReference type="PANTHER" id="PTHR30624">
    <property type="entry name" value="UNCHARACTERIZED PROTEIN TLDD AND PMBA"/>
    <property type="match status" value="1"/>
</dbReference>
<dbReference type="InterPro" id="IPR025502">
    <property type="entry name" value="TldD"/>
</dbReference>
<evidence type="ECO:0000256" key="2">
    <source>
        <dbReference type="ARBA" id="ARBA00022670"/>
    </source>
</evidence>
<keyword evidence="4 8" id="KW-0482">Metalloprotease</keyword>
<accession>A0A853G8J3</accession>